<accession>A0AA40FZE0</accession>
<feature type="region of interest" description="Disordered" evidence="1">
    <location>
        <begin position="60"/>
        <end position="93"/>
    </location>
</feature>
<gene>
    <name evidence="2" type="ORF">K0M31_003628</name>
</gene>
<protein>
    <submittedName>
        <fullName evidence="2">Uncharacterized protein</fullName>
    </submittedName>
</protein>
<proteinExistence type="predicted"/>
<evidence type="ECO:0000313" key="3">
    <source>
        <dbReference type="Proteomes" id="UP001177670"/>
    </source>
</evidence>
<keyword evidence="3" id="KW-1185">Reference proteome</keyword>
<dbReference type="EMBL" id="JAHYIQ010000011">
    <property type="protein sequence ID" value="KAK1128143.1"/>
    <property type="molecule type" value="Genomic_DNA"/>
</dbReference>
<dbReference type="AlphaFoldDB" id="A0AA40FZE0"/>
<sequence>MSPRQGATVCDEGILDRRSPDPCAPLWRMNHRGSPRRVLSPLDQGDSCQAAAIRHAVRRVGGGTRPRVKSSPLGEHSGRARATIPPPPPHWRRRPEHVFLRTFIASTKRLDRAIPVQASIPRLNSLLKHRRSNAAKCQKLPVIANISAFPGGTMYHKGVLLQEASRTGQGYRNDRTRPRCLVGQSVSHSPLSAIGNRP</sequence>
<organism evidence="2 3">
    <name type="scientific">Melipona bicolor</name>
    <dbReference type="NCBI Taxonomy" id="60889"/>
    <lineage>
        <taxon>Eukaryota</taxon>
        <taxon>Metazoa</taxon>
        <taxon>Ecdysozoa</taxon>
        <taxon>Arthropoda</taxon>
        <taxon>Hexapoda</taxon>
        <taxon>Insecta</taxon>
        <taxon>Pterygota</taxon>
        <taxon>Neoptera</taxon>
        <taxon>Endopterygota</taxon>
        <taxon>Hymenoptera</taxon>
        <taxon>Apocrita</taxon>
        <taxon>Aculeata</taxon>
        <taxon>Apoidea</taxon>
        <taxon>Anthophila</taxon>
        <taxon>Apidae</taxon>
        <taxon>Melipona</taxon>
    </lineage>
</organism>
<comment type="caution">
    <text evidence="2">The sequence shown here is derived from an EMBL/GenBank/DDBJ whole genome shotgun (WGS) entry which is preliminary data.</text>
</comment>
<reference evidence="2" key="1">
    <citation type="submission" date="2021-10" db="EMBL/GenBank/DDBJ databases">
        <title>Melipona bicolor Genome sequencing and assembly.</title>
        <authorList>
            <person name="Araujo N.S."/>
            <person name="Arias M.C."/>
        </authorList>
    </citation>
    <scope>NUCLEOTIDE SEQUENCE</scope>
    <source>
        <strain evidence="2">USP_2M_L1-L4_2017</strain>
        <tissue evidence="2">Whole body</tissue>
    </source>
</reference>
<dbReference type="Proteomes" id="UP001177670">
    <property type="component" value="Unassembled WGS sequence"/>
</dbReference>
<evidence type="ECO:0000313" key="2">
    <source>
        <dbReference type="EMBL" id="KAK1128143.1"/>
    </source>
</evidence>
<name>A0AA40FZE0_9HYME</name>
<evidence type="ECO:0000256" key="1">
    <source>
        <dbReference type="SAM" id="MobiDB-lite"/>
    </source>
</evidence>